<protein>
    <submittedName>
        <fullName evidence="1">Uncharacterized protein</fullName>
    </submittedName>
</protein>
<accession>A0A4Y3WVP2</accession>
<dbReference type="Pfam" id="PF13560">
    <property type="entry name" value="HTH_31"/>
    <property type="match status" value="1"/>
</dbReference>
<gene>
    <name evidence="1" type="ORF">PHY01_49310</name>
</gene>
<dbReference type="GO" id="GO:0003677">
    <property type="term" value="F:DNA binding"/>
    <property type="evidence" value="ECO:0007669"/>
    <property type="project" value="InterPro"/>
</dbReference>
<dbReference type="RefSeq" id="WP_141282319.1">
    <property type="nucleotide sequence ID" value="NZ_BAAARZ010000057.1"/>
</dbReference>
<keyword evidence="2" id="KW-1185">Reference proteome</keyword>
<dbReference type="Proteomes" id="UP000320338">
    <property type="component" value="Unassembled WGS sequence"/>
</dbReference>
<dbReference type="CDD" id="cd00093">
    <property type="entry name" value="HTH_XRE"/>
    <property type="match status" value="1"/>
</dbReference>
<dbReference type="OrthoDB" id="4409301at2"/>
<sequence length="147" mass="15668">MSLAFRNVDADPDGPVEGWPTEAVLTALERGGLSHWRRLATAVRADPWGPVARRIEGALAAVRPYGVAELMDDVLTSARAHADERERAEVAAEIAALVGESGLTRAEFARSIGTSASRLSTYVGGSVTPSAAMLVRMRRVARGEPCR</sequence>
<organism evidence="1 2">
    <name type="scientific">Pseudonocardia hydrocarbonoxydans</name>
    <dbReference type="NCBI Taxonomy" id="76726"/>
    <lineage>
        <taxon>Bacteria</taxon>
        <taxon>Bacillati</taxon>
        <taxon>Actinomycetota</taxon>
        <taxon>Actinomycetes</taxon>
        <taxon>Pseudonocardiales</taxon>
        <taxon>Pseudonocardiaceae</taxon>
        <taxon>Pseudonocardia</taxon>
    </lineage>
</organism>
<reference evidence="1 2" key="1">
    <citation type="submission" date="2019-06" db="EMBL/GenBank/DDBJ databases">
        <title>Whole genome shotgun sequence of Pseudonocardia hydrocarbonoxydans NBRC 14498.</title>
        <authorList>
            <person name="Hosoyama A."/>
            <person name="Uohara A."/>
            <person name="Ohji S."/>
            <person name="Ichikawa N."/>
        </authorList>
    </citation>
    <scope>NUCLEOTIDE SEQUENCE [LARGE SCALE GENOMIC DNA]</scope>
    <source>
        <strain evidence="1 2">NBRC 14498</strain>
    </source>
</reference>
<name>A0A4Y3WVP2_9PSEU</name>
<dbReference type="InterPro" id="IPR001387">
    <property type="entry name" value="Cro/C1-type_HTH"/>
</dbReference>
<dbReference type="InterPro" id="IPR010982">
    <property type="entry name" value="Lambda_DNA-bd_dom_sf"/>
</dbReference>
<dbReference type="SUPFAM" id="SSF47413">
    <property type="entry name" value="lambda repressor-like DNA-binding domains"/>
    <property type="match status" value="1"/>
</dbReference>
<dbReference type="AlphaFoldDB" id="A0A4Y3WVP2"/>
<dbReference type="EMBL" id="BJNG01000051">
    <property type="protein sequence ID" value="GEC22648.1"/>
    <property type="molecule type" value="Genomic_DNA"/>
</dbReference>
<evidence type="ECO:0000313" key="2">
    <source>
        <dbReference type="Proteomes" id="UP000320338"/>
    </source>
</evidence>
<proteinExistence type="predicted"/>
<evidence type="ECO:0000313" key="1">
    <source>
        <dbReference type="EMBL" id="GEC22648.1"/>
    </source>
</evidence>
<dbReference type="Gene3D" id="1.10.260.40">
    <property type="entry name" value="lambda repressor-like DNA-binding domains"/>
    <property type="match status" value="1"/>
</dbReference>
<comment type="caution">
    <text evidence="1">The sequence shown here is derived from an EMBL/GenBank/DDBJ whole genome shotgun (WGS) entry which is preliminary data.</text>
</comment>